<organism evidence="6 7">
    <name type="scientific">Botryotinia convoluta</name>
    <dbReference type="NCBI Taxonomy" id="54673"/>
    <lineage>
        <taxon>Eukaryota</taxon>
        <taxon>Fungi</taxon>
        <taxon>Dikarya</taxon>
        <taxon>Ascomycota</taxon>
        <taxon>Pezizomycotina</taxon>
        <taxon>Leotiomycetes</taxon>
        <taxon>Helotiales</taxon>
        <taxon>Sclerotiniaceae</taxon>
        <taxon>Botryotinia</taxon>
    </lineage>
</organism>
<feature type="domain" description="RING-type" evidence="5">
    <location>
        <begin position="201"/>
        <end position="247"/>
    </location>
</feature>
<keyword evidence="1" id="KW-0479">Metal-binding</keyword>
<accession>A0A4Z1ILM6</accession>
<gene>
    <name evidence="6" type="ORF">BCON_0019g00050</name>
</gene>
<evidence type="ECO:0000256" key="3">
    <source>
        <dbReference type="ARBA" id="ARBA00022833"/>
    </source>
</evidence>
<protein>
    <recommendedName>
        <fullName evidence="5">RING-type domain-containing protein</fullName>
    </recommendedName>
</protein>
<evidence type="ECO:0000313" key="6">
    <source>
        <dbReference type="EMBL" id="TGO62471.1"/>
    </source>
</evidence>
<sequence length="377" mass="43172">MCITINFVFLECGHRAPFIRPCQEDGSLCGNMVTDPMVSTHTDFCNDCFMLSDPRISNLDEYQLGYPSIDLMVELYQIRNVEDETKDLQVRLQNLPLPDDFQDPSYRLSNYRTLSLLPRDSLDVLFIMVKQRLIPNFWLSVLRGEFPSPLIRHSILHLRQIMMLNIALHRSRATLAKVEWYIAMDYELFSQVESTSCHDDCGICRQPLNKIGEEVVPVKTQCNHIFHLQCIGEWINMSPNGDCPACRKMLRKILEPIHDTPARGPHPEWLVSLLPPAPQVALNHEILIAQEFVQLEADVEDARLRAVETDQNLIDLEDELQVPREEFSSVENLSNEYIQNSSEFVMMSLTGLSSVSKSGPAPSNESHTVCHVFSKTW</sequence>
<comment type="caution">
    <text evidence="6">The sequence shown here is derived from an EMBL/GenBank/DDBJ whole genome shotgun (WGS) entry which is preliminary data.</text>
</comment>
<evidence type="ECO:0000313" key="7">
    <source>
        <dbReference type="Proteomes" id="UP000297527"/>
    </source>
</evidence>
<keyword evidence="2 4" id="KW-0863">Zinc-finger</keyword>
<dbReference type="Pfam" id="PF13639">
    <property type="entry name" value="zf-RING_2"/>
    <property type="match status" value="1"/>
</dbReference>
<evidence type="ECO:0000259" key="5">
    <source>
        <dbReference type="PROSITE" id="PS50089"/>
    </source>
</evidence>
<name>A0A4Z1ILM6_9HELO</name>
<keyword evidence="3" id="KW-0862">Zinc</keyword>
<reference evidence="6 7" key="1">
    <citation type="submission" date="2017-12" db="EMBL/GenBank/DDBJ databases">
        <title>Comparative genomics of Botrytis spp.</title>
        <authorList>
            <person name="Valero-Jimenez C.A."/>
            <person name="Tapia P."/>
            <person name="Veloso J."/>
            <person name="Silva-Moreno E."/>
            <person name="Staats M."/>
            <person name="Valdes J.H."/>
            <person name="Van Kan J.A.L."/>
        </authorList>
    </citation>
    <scope>NUCLEOTIDE SEQUENCE [LARGE SCALE GENOMIC DNA]</scope>
    <source>
        <strain evidence="6 7">MUCL11595</strain>
    </source>
</reference>
<dbReference type="GO" id="GO:0008270">
    <property type="term" value="F:zinc ion binding"/>
    <property type="evidence" value="ECO:0007669"/>
    <property type="project" value="UniProtKB-KW"/>
</dbReference>
<dbReference type="InterPro" id="IPR013083">
    <property type="entry name" value="Znf_RING/FYVE/PHD"/>
</dbReference>
<dbReference type="OrthoDB" id="3525935at2759"/>
<dbReference type="PANTHER" id="PTHR45798">
    <property type="entry name" value="RING-H2 FINGER PROTEIN ATL61-RELATED-RELATED"/>
    <property type="match status" value="1"/>
</dbReference>
<dbReference type="Proteomes" id="UP000297527">
    <property type="component" value="Unassembled WGS sequence"/>
</dbReference>
<dbReference type="PANTHER" id="PTHR45798:SF97">
    <property type="entry name" value="ALCOHOL-SENSITIVE RING FINGER PROTEIN 1"/>
    <property type="match status" value="1"/>
</dbReference>
<keyword evidence="7" id="KW-1185">Reference proteome</keyword>
<dbReference type="SMART" id="SM00184">
    <property type="entry name" value="RING"/>
    <property type="match status" value="1"/>
</dbReference>
<evidence type="ECO:0000256" key="2">
    <source>
        <dbReference type="ARBA" id="ARBA00022771"/>
    </source>
</evidence>
<proteinExistence type="predicted"/>
<evidence type="ECO:0000256" key="1">
    <source>
        <dbReference type="ARBA" id="ARBA00022723"/>
    </source>
</evidence>
<dbReference type="Gene3D" id="3.30.40.10">
    <property type="entry name" value="Zinc/RING finger domain, C3HC4 (zinc finger)"/>
    <property type="match status" value="1"/>
</dbReference>
<dbReference type="PROSITE" id="PS50089">
    <property type="entry name" value="ZF_RING_2"/>
    <property type="match status" value="1"/>
</dbReference>
<dbReference type="EMBL" id="PQXN01000019">
    <property type="protein sequence ID" value="TGO62471.1"/>
    <property type="molecule type" value="Genomic_DNA"/>
</dbReference>
<dbReference type="InterPro" id="IPR001841">
    <property type="entry name" value="Znf_RING"/>
</dbReference>
<evidence type="ECO:0000256" key="4">
    <source>
        <dbReference type="PROSITE-ProRule" id="PRU00175"/>
    </source>
</evidence>
<dbReference type="InterPro" id="IPR052788">
    <property type="entry name" value="RING-type_E3_ligase_ATL"/>
</dbReference>
<dbReference type="AlphaFoldDB" id="A0A4Z1ILM6"/>
<dbReference type="SUPFAM" id="SSF57850">
    <property type="entry name" value="RING/U-box"/>
    <property type="match status" value="1"/>
</dbReference>